<dbReference type="InterPro" id="IPR036188">
    <property type="entry name" value="FAD/NAD-bd_sf"/>
</dbReference>
<gene>
    <name evidence="1" type="ORF">TRICI_003074</name>
</gene>
<evidence type="ECO:0000313" key="1">
    <source>
        <dbReference type="EMBL" id="KAA8913840.1"/>
    </source>
</evidence>
<dbReference type="Gene3D" id="3.50.50.60">
    <property type="entry name" value="FAD/NAD(P)-binding domain"/>
    <property type="match status" value="1"/>
</dbReference>
<dbReference type="OrthoDB" id="68575at2759"/>
<dbReference type="Gene3D" id="1.10.405.20">
    <property type="match status" value="1"/>
</dbReference>
<dbReference type="EMBL" id="SWFS01000216">
    <property type="protein sequence ID" value="KAA8913840.1"/>
    <property type="molecule type" value="Genomic_DNA"/>
</dbReference>
<proteinExistence type="predicted"/>
<dbReference type="AlphaFoldDB" id="A0A6A1LP85"/>
<sequence length="494" mass="54015">MDAAWIFKTLVQSNIDVHQFLMMMSLKKLIRLASVGLALCGGAAAASNEIDESEFKSEDIIERDLCVLGGGASGVYGAIRAKDLGHSVVVVEKNDYLGGHTETLYLDDGSPIDYGVNGVFNDALSRDFFDRLDVGYESLPPDFKTDYVDFGTGKKADAPAGILGTVTGALLYRAAIEKYSTLHDGFYKLPDPVPEELLEPFGKFVEKHGLQGALQVVFMFAHQTGNILDVPLLYVIQAFGVAPVDALVKGGYIAPKTGMAKLYESASKALDDDVLLQSTAVKVSRTDSNATVVVKNSSDGSKKLIKAKKLLITFPPLLRNLEGFDLNEEETSLFQKWRSKSYYVAVLNNTGLPDVDNIANVDTSNNPGNLPTMPFQWQLRAAEVSGYWTTKLVAEANFTQEEANDHITKDIRRMGTAGTYHTDWSPNIVLSGSHNPAALSVSTDDIRDGFYADLYGLQGKRSTYFTGVTFCSDFSSVVWKYTKGVIDDMFSENK</sequence>
<organism evidence="1 2">
    <name type="scientific">Trichomonascus ciferrii</name>
    <dbReference type="NCBI Taxonomy" id="44093"/>
    <lineage>
        <taxon>Eukaryota</taxon>
        <taxon>Fungi</taxon>
        <taxon>Dikarya</taxon>
        <taxon>Ascomycota</taxon>
        <taxon>Saccharomycotina</taxon>
        <taxon>Dipodascomycetes</taxon>
        <taxon>Dipodascales</taxon>
        <taxon>Trichomonascaceae</taxon>
        <taxon>Trichomonascus</taxon>
        <taxon>Trichomonascus ciferrii complex</taxon>
    </lineage>
</organism>
<dbReference type="Proteomes" id="UP000761534">
    <property type="component" value="Unassembled WGS sequence"/>
</dbReference>
<protein>
    <recommendedName>
        <fullName evidence="3">Amine oxidase domain-containing protein</fullName>
    </recommendedName>
</protein>
<evidence type="ECO:0000313" key="2">
    <source>
        <dbReference type="Proteomes" id="UP000761534"/>
    </source>
</evidence>
<dbReference type="Gene3D" id="3.30.70.1990">
    <property type="match status" value="1"/>
</dbReference>
<dbReference type="SUPFAM" id="SSF51905">
    <property type="entry name" value="FAD/NAD(P)-binding domain"/>
    <property type="match status" value="1"/>
</dbReference>
<name>A0A6A1LP85_9ASCO</name>
<reference evidence="1" key="1">
    <citation type="journal article" date="2019" name="G3 (Bethesda)">
        <title>Genome Assemblies of Two Rare Opportunistic Yeast Pathogens: Diutina rugosa (syn. Candida rugosa) and Trichomonascus ciferrii (syn. Candida ciferrii).</title>
        <authorList>
            <person name="Mixao V."/>
            <person name="Saus E."/>
            <person name="Hansen A.P."/>
            <person name="Lass-Florl C."/>
            <person name="Gabaldon T."/>
        </authorList>
    </citation>
    <scope>NUCLEOTIDE SEQUENCE</scope>
    <source>
        <strain evidence="1">CBS 4856</strain>
    </source>
</reference>
<keyword evidence="2" id="KW-1185">Reference proteome</keyword>
<comment type="caution">
    <text evidence="1">The sequence shown here is derived from an EMBL/GenBank/DDBJ whole genome shotgun (WGS) entry which is preliminary data.</text>
</comment>
<evidence type="ECO:0008006" key="3">
    <source>
        <dbReference type="Google" id="ProtNLM"/>
    </source>
</evidence>
<dbReference type="Pfam" id="PF13450">
    <property type="entry name" value="NAD_binding_8"/>
    <property type="match status" value="1"/>
</dbReference>
<dbReference type="VEuPathDB" id="FungiDB:TRICI_003074"/>
<accession>A0A6A1LP85</accession>